<proteinExistence type="predicted"/>
<evidence type="ECO:0000313" key="3">
    <source>
        <dbReference type="WBParaSite" id="nRc.2.0.1.t43450-RA"/>
    </source>
</evidence>
<dbReference type="Proteomes" id="UP000887565">
    <property type="component" value="Unplaced"/>
</dbReference>
<evidence type="ECO:0000313" key="2">
    <source>
        <dbReference type="Proteomes" id="UP000887565"/>
    </source>
</evidence>
<evidence type="ECO:0000256" key="1">
    <source>
        <dbReference type="SAM" id="MobiDB-lite"/>
    </source>
</evidence>
<accession>A0A915KZ42</accession>
<organism evidence="2 3">
    <name type="scientific">Romanomermis culicivorax</name>
    <name type="common">Nematode worm</name>
    <dbReference type="NCBI Taxonomy" id="13658"/>
    <lineage>
        <taxon>Eukaryota</taxon>
        <taxon>Metazoa</taxon>
        <taxon>Ecdysozoa</taxon>
        <taxon>Nematoda</taxon>
        <taxon>Enoplea</taxon>
        <taxon>Dorylaimia</taxon>
        <taxon>Mermithida</taxon>
        <taxon>Mermithoidea</taxon>
        <taxon>Mermithidae</taxon>
        <taxon>Romanomermis</taxon>
    </lineage>
</organism>
<feature type="compositionally biased region" description="Polar residues" evidence="1">
    <location>
        <begin position="254"/>
        <end position="265"/>
    </location>
</feature>
<reference evidence="3" key="1">
    <citation type="submission" date="2022-11" db="UniProtKB">
        <authorList>
            <consortium name="WormBaseParasite"/>
        </authorList>
    </citation>
    <scope>IDENTIFICATION</scope>
</reference>
<feature type="region of interest" description="Disordered" evidence="1">
    <location>
        <begin position="248"/>
        <end position="275"/>
    </location>
</feature>
<sequence length="364" mass="39381">MANYNFNSSKEDPIDKSIVDIESSSFSKKFGDEVFVELAKECDNLMSELVSSTPVHRVGDKRCRPAKRCVRFGSCGDETSISFQNKSKRESCYSTVSSPLGEEENFQLSIDCGDDFSNIVTDIDYQSVLSSTVHSGLVTHDIVKEYSSFRSPSRKLEQPGFRPSTLPIDRGTPTVNLPQSNVIHSNQQHLNSKSKTGCGDTSISPPLDLALQQVTKGGTVTGRASPLSGLGEILDWLRPRAFSDHIKNRRRSSGVDTAISSMSSSGGNGDVPSSYRQTHRLSLTYSRHKSSNGSNSRTTSSSIVRSPVHQLVVADFMIGLLAIPESISSSQIGSADFLEPPTAANVAAGPTNVASYPVSRVARH</sequence>
<dbReference type="AlphaFoldDB" id="A0A915KZ42"/>
<dbReference type="WBParaSite" id="nRc.2.0.1.t43450-RA">
    <property type="protein sequence ID" value="nRc.2.0.1.t43450-RA"/>
    <property type="gene ID" value="nRc.2.0.1.g43450"/>
</dbReference>
<protein>
    <submittedName>
        <fullName evidence="3">Uncharacterized protein</fullName>
    </submittedName>
</protein>
<keyword evidence="2" id="KW-1185">Reference proteome</keyword>
<name>A0A915KZ42_ROMCU</name>